<dbReference type="SUPFAM" id="SSF56436">
    <property type="entry name" value="C-type lectin-like"/>
    <property type="match status" value="1"/>
</dbReference>
<keyword evidence="1" id="KW-0732">Signal</keyword>
<dbReference type="Proteomes" id="UP001176961">
    <property type="component" value="Unassembled WGS sequence"/>
</dbReference>
<comment type="caution">
    <text evidence="3">The sequence shown here is derived from an EMBL/GenBank/DDBJ whole genome shotgun (WGS) entry which is preliminary data.</text>
</comment>
<name>A0AA36GZV0_CYLNA</name>
<gene>
    <name evidence="3" type="ORF">CYNAS_LOCUS13372</name>
</gene>
<accession>A0AA36GZV0</accession>
<evidence type="ECO:0000313" key="4">
    <source>
        <dbReference type="Proteomes" id="UP001176961"/>
    </source>
</evidence>
<feature type="chain" id="PRO_5041436165" description="C-type lectin domain-containing protein" evidence="1">
    <location>
        <begin position="33"/>
        <end position="171"/>
    </location>
</feature>
<dbReference type="AlphaFoldDB" id="A0AA36GZV0"/>
<dbReference type="EMBL" id="CATQJL010000305">
    <property type="protein sequence ID" value="CAJ0601389.1"/>
    <property type="molecule type" value="Genomic_DNA"/>
</dbReference>
<dbReference type="InterPro" id="IPR001304">
    <property type="entry name" value="C-type_lectin-like"/>
</dbReference>
<dbReference type="InterPro" id="IPR050111">
    <property type="entry name" value="C-type_lectin/snaclec_domain"/>
</dbReference>
<feature type="domain" description="C-type lectin" evidence="2">
    <location>
        <begin position="87"/>
        <end position="146"/>
    </location>
</feature>
<reference evidence="3" key="1">
    <citation type="submission" date="2023-07" db="EMBL/GenBank/DDBJ databases">
        <authorList>
            <consortium name="CYATHOMIX"/>
        </authorList>
    </citation>
    <scope>NUCLEOTIDE SEQUENCE</scope>
    <source>
        <strain evidence="3">N/A</strain>
    </source>
</reference>
<keyword evidence="4" id="KW-1185">Reference proteome</keyword>
<proteinExistence type="predicted"/>
<evidence type="ECO:0000313" key="3">
    <source>
        <dbReference type="EMBL" id="CAJ0601389.1"/>
    </source>
</evidence>
<evidence type="ECO:0000259" key="2">
    <source>
        <dbReference type="Pfam" id="PF00059"/>
    </source>
</evidence>
<dbReference type="InterPro" id="IPR016187">
    <property type="entry name" value="CTDL_fold"/>
</dbReference>
<feature type="signal peptide" evidence="1">
    <location>
        <begin position="1"/>
        <end position="32"/>
    </location>
</feature>
<dbReference type="Pfam" id="PF00059">
    <property type="entry name" value="Lectin_C"/>
    <property type="match status" value="1"/>
</dbReference>
<protein>
    <recommendedName>
        <fullName evidence="2">C-type lectin domain-containing protein</fullName>
    </recommendedName>
</protein>
<dbReference type="InterPro" id="IPR016186">
    <property type="entry name" value="C-type_lectin-like/link_sf"/>
</dbReference>
<evidence type="ECO:0000256" key="1">
    <source>
        <dbReference type="SAM" id="SignalP"/>
    </source>
</evidence>
<dbReference type="PANTHER" id="PTHR22803">
    <property type="entry name" value="MANNOSE, PHOSPHOLIPASE, LECTIN RECEPTOR RELATED"/>
    <property type="match status" value="1"/>
</dbReference>
<dbReference type="Gene3D" id="3.10.100.10">
    <property type="entry name" value="Mannose-Binding Protein A, subunit A"/>
    <property type="match status" value="1"/>
</dbReference>
<sequence>MPTLANRNISTDLLMMLPMKLLLFALLPLTEAYISPNNNNQIPRSSDPSPSLFFLHNSNSACSGHCPDGWAYLSETNACYKNFLWATFDDAESLCAAFGGHVASIHSYRENSFVAEMARSGIKTADDYMAKHTMYIGLHGDKENQIIREEENAVCRCIPITLWIPRENELI</sequence>
<organism evidence="3 4">
    <name type="scientific">Cylicocyclus nassatus</name>
    <name type="common">Nematode worm</name>
    <dbReference type="NCBI Taxonomy" id="53992"/>
    <lineage>
        <taxon>Eukaryota</taxon>
        <taxon>Metazoa</taxon>
        <taxon>Ecdysozoa</taxon>
        <taxon>Nematoda</taxon>
        <taxon>Chromadorea</taxon>
        <taxon>Rhabditida</taxon>
        <taxon>Rhabditina</taxon>
        <taxon>Rhabditomorpha</taxon>
        <taxon>Strongyloidea</taxon>
        <taxon>Strongylidae</taxon>
        <taxon>Cylicocyclus</taxon>
    </lineage>
</organism>